<dbReference type="EMBL" id="PGCJ01000783">
    <property type="protein sequence ID" value="PLW21479.1"/>
    <property type="molecule type" value="Genomic_DNA"/>
</dbReference>
<organism evidence="3 4">
    <name type="scientific">Puccinia coronata f. sp. avenae</name>
    <dbReference type="NCBI Taxonomy" id="200324"/>
    <lineage>
        <taxon>Eukaryota</taxon>
        <taxon>Fungi</taxon>
        <taxon>Dikarya</taxon>
        <taxon>Basidiomycota</taxon>
        <taxon>Pucciniomycotina</taxon>
        <taxon>Pucciniomycetes</taxon>
        <taxon>Pucciniales</taxon>
        <taxon>Pucciniaceae</taxon>
        <taxon>Puccinia</taxon>
    </lineage>
</organism>
<name>A0A2N5W905_9BASI</name>
<protein>
    <submittedName>
        <fullName evidence="3">Uncharacterized protein</fullName>
    </submittedName>
</protein>
<dbReference type="AlphaFoldDB" id="A0A2N5W905"/>
<gene>
    <name evidence="3" type="ORF">PCANC_00316</name>
    <name evidence="2" type="ORF">PCANC_05025</name>
</gene>
<comment type="caution">
    <text evidence="3">The sequence shown here is derived from an EMBL/GenBank/DDBJ whole genome shotgun (WGS) entry which is preliminary data.</text>
</comment>
<evidence type="ECO:0000313" key="4">
    <source>
        <dbReference type="Proteomes" id="UP000235388"/>
    </source>
</evidence>
<sequence length="148" mass="16518">MPVEHSPKTKNVTITDLPPDGMAPPGDSDGYTKDEVTVMPEAHCQWLHYHQEMFDWQTVDLMDYHEDFVGPPARDLSSDDVGDLTVNIQQLLTGRRPQNQGPTAMDTDIKPDIPGVVPPVALQAFVRTLVSPSLNVVKRVWRDQAMSL</sequence>
<proteinExistence type="predicted"/>
<reference evidence="3 4" key="1">
    <citation type="submission" date="2017-11" db="EMBL/GenBank/DDBJ databases">
        <title>De novo assembly and phasing of dikaryotic genomes from two isolates of Puccinia coronata f. sp. avenae, the causal agent of oat crown rust.</title>
        <authorList>
            <person name="Miller M.E."/>
            <person name="Zhang Y."/>
            <person name="Omidvar V."/>
            <person name="Sperschneider J."/>
            <person name="Schwessinger B."/>
            <person name="Raley C."/>
            <person name="Palmer J.M."/>
            <person name="Garnica D."/>
            <person name="Upadhyaya N."/>
            <person name="Rathjen J."/>
            <person name="Taylor J.M."/>
            <person name="Park R.F."/>
            <person name="Dodds P.N."/>
            <person name="Hirsch C.D."/>
            <person name="Kianian S.F."/>
            <person name="Figueroa M."/>
        </authorList>
    </citation>
    <scope>NUCLEOTIDE SEQUENCE [LARGE SCALE GENOMIC DNA]</scope>
    <source>
        <strain evidence="3">12NC29</strain>
    </source>
</reference>
<keyword evidence="4" id="KW-1185">Reference proteome</keyword>
<evidence type="ECO:0000313" key="3">
    <source>
        <dbReference type="EMBL" id="PLW58707.1"/>
    </source>
</evidence>
<evidence type="ECO:0000313" key="2">
    <source>
        <dbReference type="EMBL" id="PLW21479.1"/>
    </source>
</evidence>
<accession>A0A2N5W905</accession>
<evidence type="ECO:0000256" key="1">
    <source>
        <dbReference type="SAM" id="MobiDB-lite"/>
    </source>
</evidence>
<feature type="region of interest" description="Disordered" evidence="1">
    <location>
        <begin position="1"/>
        <end position="32"/>
    </location>
</feature>
<dbReference type="EMBL" id="PGCJ01000001">
    <property type="protein sequence ID" value="PLW58707.1"/>
    <property type="molecule type" value="Genomic_DNA"/>
</dbReference>
<dbReference type="Proteomes" id="UP000235388">
    <property type="component" value="Unassembled WGS sequence"/>
</dbReference>